<proteinExistence type="predicted"/>
<organism evidence="2 3">
    <name type="scientific">Micromonospora costi</name>
    <dbReference type="NCBI Taxonomy" id="1530042"/>
    <lineage>
        <taxon>Bacteria</taxon>
        <taxon>Bacillati</taxon>
        <taxon>Actinomycetota</taxon>
        <taxon>Actinomycetes</taxon>
        <taxon>Micromonosporales</taxon>
        <taxon>Micromonosporaceae</taxon>
        <taxon>Micromonospora</taxon>
    </lineage>
</organism>
<evidence type="ECO:0000313" key="2">
    <source>
        <dbReference type="EMBL" id="RKN54216.1"/>
    </source>
</evidence>
<dbReference type="AlphaFoldDB" id="A0A3B0A3Q2"/>
<evidence type="ECO:0000313" key="3">
    <source>
        <dbReference type="Proteomes" id="UP000279968"/>
    </source>
</evidence>
<reference evidence="2 3" key="1">
    <citation type="journal article" date="2015" name="Int. J. Syst. Evol. Microbiol.">
        <title>Micromonospora costi sp. nov., isolated from a leaf of Costus speciosus.</title>
        <authorList>
            <person name="Thawai C."/>
        </authorList>
    </citation>
    <scope>NUCLEOTIDE SEQUENCE [LARGE SCALE GENOMIC DNA]</scope>
    <source>
        <strain evidence="2 3">CS1-12</strain>
    </source>
</reference>
<comment type="caution">
    <text evidence="2">The sequence shown here is derived from an EMBL/GenBank/DDBJ whole genome shotgun (WGS) entry which is preliminary data.</text>
</comment>
<name>A0A3B0A3Q2_9ACTN</name>
<dbReference type="EMBL" id="RBAN01000003">
    <property type="protein sequence ID" value="RKN54216.1"/>
    <property type="molecule type" value="Genomic_DNA"/>
</dbReference>
<keyword evidence="3" id="KW-1185">Reference proteome</keyword>
<accession>A0A3B0A3Q2</accession>
<dbReference type="Proteomes" id="UP000279968">
    <property type="component" value="Unassembled WGS sequence"/>
</dbReference>
<evidence type="ECO:0000256" key="1">
    <source>
        <dbReference type="SAM" id="MobiDB-lite"/>
    </source>
</evidence>
<protein>
    <submittedName>
        <fullName evidence="2">Uncharacterized protein</fullName>
    </submittedName>
</protein>
<gene>
    <name evidence="2" type="ORF">D7193_19555</name>
</gene>
<feature type="region of interest" description="Disordered" evidence="1">
    <location>
        <begin position="252"/>
        <end position="278"/>
    </location>
</feature>
<sequence length="278" mass="29913">MLVAWVDFSGFVATTDPLDAYGGISVPEQSLRNLMERLNSGSQSMTGHHDGLLPVRTRSVKAELRPTPRGGVGLWVEGEADEAEWTALGEVGGFSVGGRMDLAEEHWPAQPKAALRVSADLGWFPPEDLVAALRLMSRDFGVRGSHLLQLSALPPARIILEVALPVVAALGPNLAASALWDGLKLLLLRFQAKKGALARQEPDVPIPPPVFEFDVVGADDFRATAQLRTEDPEVLKLALGTMNAAIEAARVSGGSVESSPDRPHLMSFDPESGEWHHR</sequence>